<feature type="domain" description="Protein kinase" evidence="6">
    <location>
        <begin position="42"/>
        <end position="404"/>
    </location>
</feature>
<dbReference type="Pfam" id="PF00069">
    <property type="entry name" value="Pkinase"/>
    <property type="match status" value="2"/>
</dbReference>
<dbReference type="PANTHER" id="PTHR24346">
    <property type="entry name" value="MAP/MICROTUBULE AFFINITY-REGULATING KINASE"/>
    <property type="match status" value="1"/>
</dbReference>
<organism evidence="8">
    <name type="scientific">Serpula lacrymans var. lacrymans (strain S7.3)</name>
    <name type="common">Dry rot fungus</name>
    <dbReference type="NCBI Taxonomy" id="936435"/>
    <lineage>
        <taxon>Eukaryota</taxon>
        <taxon>Fungi</taxon>
        <taxon>Dikarya</taxon>
        <taxon>Basidiomycota</taxon>
        <taxon>Agaricomycotina</taxon>
        <taxon>Agaricomycetes</taxon>
        <taxon>Agaricomycetidae</taxon>
        <taxon>Boletales</taxon>
        <taxon>Coniophorineae</taxon>
        <taxon>Serpulaceae</taxon>
        <taxon>Serpula</taxon>
    </lineage>
</organism>
<dbReference type="PROSITE" id="PS50011">
    <property type="entry name" value="PROTEIN_KINASE_DOM"/>
    <property type="match status" value="1"/>
</dbReference>
<dbReference type="PROSITE" id="PS00107">
    <property type="entry name" value="PROTEIN_KINASE_ATP"/>
    <property type="match status" value="1"/>
</dbReference>
<dbReference type="eggNOG" id="KOG1152">
    <property type="taxonomic scope" value="Eukaryota"/>
</dbReference>
<dbReference type="InterPro" id="IPR000719">
    <property type="entry name" value="Prot_kinase_dom"/>
</dbReference>
<dbReference type="SUPFAM" id="SSF56112">
    <property type="entry name" value="Protein kinase-like (PK-like)"/>
    <property type="match status" value="2"/>
</dbReference>
<evidence type="ECO:0000256" key="4">
    <source>
        <dbReference type="RuleBase" id="RU000304"/>
    </source>
</evidence>
<dbReference type="GO" id="GO:0035556">
    <property type="term" value="P:intracellular signal transduction"/>
    <property type="evidence" value="ECO:0007669"/>
    <property type="project" value="TreeGrafter"/>
</dbReference>
<dbReference type="Proteomes" id="UP000008063">
    <property type="component" value="Unassembled WGS sequence"/>
</dbReference>
<dbReference type="OrthoDB" id="10252171at2759"/>
<dbReference type="HOGENOM" id="CLU_000288_63_0_1"/>
<dbReference type="GO" id="GO:0005634">
    <property type="term" value="C:nucleus"/>
    <property type="evidence" value="ECO:0007669"/>
    <property type="project" value="TreeGrafter"/>
</dbReference>
<dbReference type="InterPro" id="IPR011009">
    <property type="entry name" value="Kinase-like_dom_sf"/>
</dbReference>
<evidence type="ECO:0000256" key="3">
    <source>
        <dbReference type="PROSITE-ProRule" id="PRU10141"/>
    </source>
</evidence>
<proteinExistence type="inferred from homology"/>
<evidence type="ECO:0000313" key="7">
    <source>
        <dbReference type="EMBL" id="EGO00300.1"/>
    </source>
</evidence>
<feature type="binding site" evidence="3">
    <location>
        <position position="75"/>
    </location>
    <ligand>
        <name>ATP</name>
        <dbReference type="ChEBI" id="CHEBI:30616"/>
    </ligand>
</feature>
<dbReference type="PROSITE" id="PS00108">
    <property type="entry name" value="PROTEIN_KINASE_ST"/>
    <property type="match status" value="1"/>
</dbReference>
<dbReference type="STRING" id="936435.F8PWH6"/>
<keyword evidence="1 3" id="KW-0547">Nucleotide-binding</keyword>
<evidence type="ECO:0000256" key="5">
    <source>
        <dbReference type="SAM" id="MobiDB-lite"/>
    </source>
</evidence>
<dbReference type="PANTHER" id="PTHR24346:SF72">
    <property type="entry name" value="CAMK PROTEIN KINASE"/>
    <property type="match status" value="1"/>
</dbReference>
<comment type="similarity">
    <text evidence="4">Belongs to the protein kinase superfamily.</text>
</comment>
<dbReference type="Gene3D" id="1.10.510.10">
    <property type="entry name" value="Transferase(Phosphotransferase) domain 1"/>
    <property type="match status" value="1"/>
</dbReference>
<dbReference type="GO" id="GO:0005524">
    <property type="term" value="F:ATP binding"/>
    <property type="evidence" value="ECO:0007669"/>
    <property type="project" value="UniProtKB-UniRule"/>
</dbReference>
<reference evidence="8" key="1">
    <citation type="journal article" date="2011" name="Science">
        <title>The plant cell wall-decomposing machinery underlies the functional diversity of forest fungi.</title>
        <authorList>
            <person name="Eastwood D.C."/>
            <person name="Floudas D."/>
            <person name="Binder M."/>
            <person name="Majcherczyk A."/>
            <person name="Schneider P."/>
            <person name="Aerts A."/>
            <person name="Asiegbu F.O."/>
            <person name="Baker S.E."/>
            <person name="Barry K."/>
            <person name="Bendiksby M."/>
            <person name="Blumentritt M."/>
            <person name="Coutinho P.M."/>
            <person name="Cullen D."/>
            <person name="de Vries R.P."/>
            <person name="Gathman A."/>
            <person name="Goodell B."/>
            <person name="Henrissat B."/>
            <person name="Ihrmark K."/>
            <person name="Kauserud H."/>
            <person name="Kohler A."/>
            <person name="LaButti K."/>
            <person name="Lapidus A."/>
            <person name="Lavin J.L."/>
            <person name="Lee Y.-H."/>
            <person name="Lindquist E."/>
            <person name="Lilly W."/>
            <person name="Lucas S."/>
            <person name="Morin E."/>
            <person name="Murat C."/>
            <person name="Oguiza J.A."/>
            <person name="Park J."/>
            <person name="Pisabarro A.G."/>
            <person name="Riley R."/>
            <person name="Rosling A."/>
            <person name="Salamov A."/>
            <person name="Schmidt O."/>
            <person name="Schmutz J."/>
            <person name="Skrede I."/>
            <person name="Stenlid J."/>
            <person name="Wiebenga A."/>
            <person name="Xie X."/>
            <person name="Kuees U."/>
            <person name="Hibbett D.S."/>
            <person name="Hoffmeister D."/>
            <person name="Hoegberg N."/>
            <person name="Martin F."/>
            <person name="Grigoriev I.V."/>
            <person name="Watkinson S.C."/>
        </authorList>
    </citation>
    <scope>NUCLEOTIDE SEQUENCE [LARGE SCALE GENOMIC DNA]</scope>
    <source>
        <strain evidence="8">strain S7.3</strain>
    </source>
</reference>
<dbReference type="AlphaFoldDB" id="F8PWH6"/>
<evidence type="ECO:0000256" key="2">
    <source>
        <dbReference type="ARBA" id="ARBA00022840"/>
    </source>
</evidence>
<keyword evidence="4" id="KW-0723">Serine/threonine-protein kinase</keyword>
<keyword evidence="4" id="KW-0418">Kinase</keyword>
<dbReference type="InParanoid" id="F8PWH6"/>
<dbReference type="GO" id="GO:0004674">
    <property type="term" value="F:protein serine/threonine kinase activity"/>
    <property type="evidence" value="ECO:0007669"/>
    <property type="project" value="UniProtKB-KW"/>
</dbReference>
<dbReference type="GO" id="GO:0045719">
    <property type="term" value="P:negative regulation of glycogen biosynthetic process"/>
    <property type="evidence" value="ECO:0007669"/>
    <property type="project" value="TreeGrafter"/>
</dbReference>
<protein>
    <recommendedName>
        <fullName evidence="6">Protein kinase domain-containing protein</fullName>
    </recommendedName>
</protein>
<dbReference type="InterPro" id="IPR017441">
    <property type="entry name" value="Protein_kinase_ATP_BS"/>
</dbReference>
<dbReference type="OMA" id="CIERHHN"/>
<gene>
    <name evidence="7" type="ORF">SERLA73DRAFT_107353</name>
</gene>
<evidence type="ECO:0000256" key="1">
    <source>
        <dbReference type="ARBA" id="ARBA00022741"/>
    </source>
</evidence>
<evidence type="ECO:0000313" key="8">
    <source>
        <dbReference type="Proteomes" id="UP000008063"/>
    </source>
</evidence>
<evidence type="ECO:0000259" key="6">
    <source>
        <dbReference type="PROSITE" id="PS50011"/>
    </source>
</evidence>
<dbReference type="InterPro" id="IPR008271">
    <property type="entry name" value="Ser/Thr_kinase_AS"/>
</dbReference>
<accession>F8PWH6</accession>
<name>F8PWH6_SERL3</name>
<dbReference type="GO" id="GO:0005829">
    <property type="term" value="C:cytosol"/>
    <property type="evidence" value="ECO:0007669"/>
    <property type="project" value="TreeGrafter"/>
</dbReference>
<sequence length="406" mass="45849">MSTTLKPSAVSSGPNSSALCAREYSPRFPSGHTLHPSFLRLYHLCDELGSGGYGFVMTAINRQEGFEVAVKFVIKNKVPEQAWAEDEIYGRLPVEVMLLTLMDHENIVKCFDVFEDDLYFYLVQELHGSPWQKSERPRGQDGDSSPSMMPMLSSPPPLLSPSASEVSATDSEPDTPPQYSNQLYPSPLQVHVQIAESQLHNHVPHTLSEPENDCSITLNLPPRPHYSRRASHDLFECIEQTQHKRLSENQARYILTQVVEAVYYLDCRGISHRDIKDENLVVDKDLKVKLIDFGSATIADVSEPRPYHKLFYGTTAYASSEVLQKKPYQAPPAEIWTLGVLMSYLLTGMSPFPTERDAIEGRIVLAEEPGSQLSHDCLHLMSRCLEPDPEKRADIKEVRGHRWLRC</sequence>
<keyword evidence="4" id="KW-0808">Transferase</keyword>
<keyword evidence="2 3" id="KW-0067">ATP-binding</keyword>
<feature type="region of interest" description="Disordered" evidence="5">
    <location>
        <begin position="131"/>
        <end position="183"/>
    </location>
</feature>
<dbReference type="SMART" id="SM00220">
    <property type="entry name" value="S_TKc"/>
    <property type="match status" value="1"/>
</dbReference>
<dbReference type="EMBL" id="GL945479">
    <property type="protein sequence ID" value="EGO00300.1"/>
    <property type="molecule type" value="Genomic_DNA"/>
</dbReference>
<keyword evidence="8" id="KW-1185">Reference proteome</keyword>
<dbReference type="Gene3D" id="3.30.200.20">
    <property type="entry name" value="Phosphorylase Kinase, domain 1"/>
    <property type="match status" value="1"/>
</dbReference>